<name>A0ABV5MFT4_9ACTN</name>
<accession>A0ABV5MFT4</accession>
<keyword evidence="1 2" id="KW-0808">Transferase</keyword>
<dbReference type="SUPFAM" id="SSF89796">
    <property type="entry name" value="CoA-transferase family III (CaiB/BaiF)"/>
    <property type="match status" value="1"/>
</dbReference>
<dbReference type="PANTHER" id="PTHR48207">
    <property type="entry name" value="SUCCINATE--HYDROXYMETHYLGLUTARATE COA-TRANSFERASE"/>
    <property type="match status" value="1"/>
</dbReference>
<organism evidence="2 3">
    <name type="scientific">Dactylosporangium vinaceum</name>
    <dbReference type="NCBI Taxonomy" id="53362"/>
    <lineage>
        <taxon>Bacteria</taxon>
        <taxon>Bacillati</taxon>
        <taxon>Actinomycetota</taxon>
        <taxon>Actinomycetes</taxon>
        <taxon>Micromonosporales</taxon>
        <taxon>Micromonosporaceae</taxon>
        <taxon>Dactylosporangium</taxon>
    </lineage>
</organism>
<dbReference type="InterPro" id="IPR003673">
    <property type="entry name" value="CoA-Trfase_fam_III"/>
</dbReference>
<dbReference type="InterPro" id="IPR023606">
    <property type="entry name" value="CoA-Trfase_III_dom_1_sf"/>
</dbReference>
<dbReference type="RefSeq" id="WP_223102670.1">
    <property type="nucleotide sequence ID" value="NZ_CP061913.1"/>
</dbReference>
<gene>
    <name evidence="2" type="ORF">ACFFTR_31945</name>
</gene>
<dbReference type="Gene3D" id="3.30.1540.10">
    <property type="entry name" value="formyl-coa transferase, domain 3"/>
    <property type="match status" value="1"/>
</dbReference>
<dbReference type="Gene3D" id="3.40.50.10540">
    <property type="entry name" value="Crotonobetainyl-coa:carnitine coa-transferase, domain 1"/>
    <property type="match status" value="1"/>
</dbReference>
<protein>
    <submittedName>
        <fullName evidence="2">CaiB/BaiF CoA transferase family protein</fullName>
    </submittedName>
</protein>
<dbReference type="InterPro" id="IPR050483">
    <property type="entry name" value="CoA-transferase_III_domain"/>
</dbReference>
<dbReference type="GO" id="GO:0016740">
    <property type="term" value="F:transferase activity"/>
    <property type="evidence" value="ECO:0007669"/>
    <property type="project" value="UniProtKB-KW"/>
</dbReference>
<proteinExistence type="predicted"/>
<sequence length="403" mass="42415">MTSQTFAGPLSGVRVLELGSFIAGPFAGQLLADYGAEVIKLEPPGGGDPMRRWGVVQDGQSLWWPAIARNKRSVALDLRHADGQAVARALAAECDVVLENFRPGTLDKWGLGYEALAAVNPGIIVVHVSGLGQTGPRSREAGFGSIGEAMGGIRFTTGDPGSRPARTGISIGDSLAALFAVVGTSTALVERARSGRGQEVDVAIYEAVAALMESTMVDYERAGVLRTRTGSVLPGVAPSNVYTSADGAEIAIAGNADAVYRRLCQAMGRPELADDPRFDNHEARGRNSVILDDEIERWTGSRTAEELLGVLAEHGVPAGRIYTAPDMLTDLHYAARDMVLRPKTADGEAGPMAGIVPKFSRTPGEVSSVGPRLGEHTRAVLGALAGVDDERWAELLRRGIVAG</sequence>
<dbReference type="InterPro" id="IPR044855">
    <property type="entry name" value="CoA-Trfase_III_dom3_sf"/>
</dbReference>
<dbReference type="Proteomes" id="UP001589608">
    <property type="component" value="Unassembled WGS sequence"/>
</dbReference>
<comment type="caution">
    <text evidence="2">The sequence shown here is derived from an EMBL/GenBank/DDBJ whole genome shotgun (WGS) entry which is preliminary data.</text>
</comment>
<dbReference type="EMBL" id="JBHMCA010000054">
    <property type="protein sequence ID" value="MFB9447728.1"/>
    <property type="molecule type" value="Genomic_DNA"/>
</dbReference>
<dbReference type="Pfam" id="PF02515">
    <property type="entry name" value="CoA_transf_3"/>
    <property type="match status" value="1"/>
</dbReference>
<evidence type="ECO:0000313" key="3">
    <source>
        <dbReference type="Proteomes" id="UP001589608"/>
    </source>
</evidence>
<evidence type="ECO:0000256" key="1">
    <source>
        <dbReference type="ARBA" id="ARBA00022679"/>
    </source>
</evidence>
<evidence type="ECO:0000313" key="2">
    <source>
        <dbReference type="EMBL" id="MFB9447728.1"/>
    </source>
</evidence>
<keyword evidence="3" id="KW-1185">Reference proteome</keyword>
<dbReference type="PANTHER" id="PTHR48207:SF3">
    <property type="entry name" value="SUCCINATE--HYDROXYMETHYLGLUTARATE COA-TRANSFERASE"/>
    <property type="match status" value="1"/>
</dbReference>
<reference evidence="2 3" key="1">
    <citation type="submission" date="2024-09" db="EMBL/GenBank/DDBJ databases">
        <authorList>
            <person name="Sun Q."/>
            <person name="Mori K."/>
        </authorList>
    </citation>
    <scope>NUCLEOTIDE SEQUENCE [LARGE SCALE GENOMIC DNA]</scope>
    <source>
        <strain evidence="2 3">JCM 3307</strain>
    </source>
</reference>